<gene>
    <name evidence="1" type="ORF">KPL71_000001</name>
</gene>
<comment type="caution">
    <text evidence="1">The sequence shown here is derived from an EMBL/GenBank/DDBJ whole genome shotgun (WGS) entry which is preliminary data.</text>
</comment>
<dbReference type="Proteomes" id="UP000829398">
    <property type="component" value="Chromosome 1"/>
</dbReference>
<organism evidence="1 2">
    <name type="scientific">Citrus sinensis</name>
    <name type="common">Sweet orange</name>
    <name type="synonym">Citrus aurantium var. sinensis</name>
    <dbReference type="NCBI Taxonomy" id="2711"/>
    <lineage>
        <taxon>Eukaryota</taxon>
        <taxon>Viridiplantae</taxon>
        <taxon>Streptophyta</taxon>
        <taxon>Embryophyta</taxon>
        <taxon>Tracheophyta</taxon>
        <taxon>Spermatophyta</taxon>
        <taxon>Magnoliopsida</taxon>
        <taxon>eudicotyledons</taxon>
        <taxon>Gunneridae</taxon>
        <taxon>Pentapetalae</taxon>
        <taxon>rosids</taxon>
        <taxon>malvids</taxon>
        <taxon>Sapindales</taxon>
        <taxon>Rutaceae</taxon>
        <taxon>Aurantioideae</taxon>
        <taxon>Citrus</taxon>
    </lineage>
</organism>
<evidence type="ECO:0000313" key="2">
    <source>
        <dbReference type="Proteomes" id="UP000829398"/>
    </source>
</evidence>
<proteinExistence type="predicted"/>
<dbReference type="EMBL" id="CM039170">
    <property type="protein sequence ID" value="KAH9798389.1"/>
    <property type="molecule type" value="Genomic_DNA"/>
</dbReference>
<keyword evidence="2" id="KW-1185">Reference proteome</keyword>
<name>A0ACB8NJV0_CITSI</name>
<sequence>MSESTHDDQRGREPNPNAKKGKNSKEKSVDLLNAMENRIVRGEIAVAEIKERLEIFEQKMEEVDDLGERMGDLSQDVVAQRQSLEEFQAVVLNSIEALRAQVEELHTGLEETKMDWALCKKAVASGVLNTNAALPMRVEVPRPRRYGGKRDAQEIENFLWSMERYFKATNIQGEQEKVNIATGYLEDHATAWWQRKHAEIVRGTCIINTWDLLKCELKRQFFPGNVAYEARKKMRELKHTGPISKYVDEFSKLMLQIDNMNTDDLLFNFMEGLQPWAQRELQRRQVNDISTALTEADTLVEFRKGESSKPKKDDKPQHGKGGGAKGDKPHHDGKDKPQKKEGPKDGSKDGKKEAKRKHNCFLCDGDHWVRDCPKKKAFNAMFSETGEKQPETPPADAANMGCLQLFNALNAKPIPAKVQDKSLMHVEAMINGKRAQALIDTGASHNFIKVDEAKRLGLKVEKSDGWLKTVNSEAKPLSGVARDVELHLGPWRGKANFSIVPLDDFTLVLGMEFLRQFNAVPLPRYNSMCILEGAPCLVPTASKVTPPGQLSAMQISKGCKRHEDTFLATIHEVGDGKDTMAMEPIPEAVGQVLEAYEDVMPPELPKRLPPRREVDHKIELEPGAKPPARAPYRMSPPELEELRRLIKQLLDVAQFSYNLQRSEATSRSPFEVIMGQQPLTPHTLITSYTGRCPAAYKVAKSWHEQTDIARAHLDKATKRMKKWADSKRRHLEFNVGDMVLVKIVPAQHKSTRSLHKGLIRKYEGPFPIIKRVGNVSYKLELPSWRKLHPVFHVSSLKPFHGDTEDPKRGESKRPPLGNTRVYDKEVEAILADRVVRKKSFPPCQEYFVKWKGLPESETSWEPAYDLWQFQDKIKAFHSESTRTSPE</sequence>
<evidence type="ECO:0000313" key="1">
    <source>
        <dbReference type="EMBL" id="KAH9798389.1"/>
    </source>
</evidence>
<reference evidence="2" key="1">
    <citation type="journal article" date="2023" name="Hortic. Res.">
        <title>A chromosome-level phased genome enabling allele-level studies in sweet orange: a case study on citrus Huanglongbing tolerance.</title>
        <authorList>
            <person name="Wu B."/>
            <person name="Yu Q."/>
            <person name="Deng Z."/>
            <person name="Duan Y."/>
            <person name="Luo F."/>
            <person name="Gmitter F. Jr."/>
        </authorList>
    </citation>
    <scope>NUCLEOTIDE SEQUENCE [LARGE SCALE GENOMIC DNA]</scope>
    <source>
        <strain evidence="2">cv. Valencia</strain>
    </source>
</reference>
<accession>A0ACB8NJV0</accession>
<protein>
    <submittedName>
        <fullName evidence="1">Uncharacterized protein</fullName>
    </submittedName>
</protein>